<feature type="region of interest" description="Disordered" evidence="1">
    <location>
        <begin position="110"/>
        <end position="158"/>
    </location>
</feature>
<feature type="region of interest" description="Disordered" evidence="1">
    <location>
        <begin position="19"/>
        <end position="97"/>
    </location>
</feature>
<gene>
    <name evidence="2" type="ORF">MPH_07518</name>
</gene>
<feature type="region of interest" description="Disordered" evidence="1">
    <location>
        <begin position="190"/>
        <end position="229"/>
    </location>
</feature>
<dbReference type="EMBL" id="AHHD01000315">
    <property type="protein sequence ID" value="EKG15287.1"/>
    <property type="molecule type" value="Genomic_DNA"/>
</dbReference>
<feature type="compositionally biased region" description="Low complexity" evidence="1">
    <location>
        <begin position="22"/>
        <end position="34"/>
    </location>
</feature>
<reference evidence="2 3" key="1">
    <citation type="journal article" date="2012" name="BMC Genomics">
        <title>Tools to kill: Genome of one of the most destructive plant pathogenic fungi Macrophomina phaseolina.</title>
        <authorList>
            <person name="Islam M.S."/>
            <person name="Haque M.S."/>
            <person name="Islam M.M."/>
            <person name="Emdad E.M."/>
            <person name="Halim A."/>
            <person name="Hossen Q.M.M."/>
            <person name="Hossain M.Z."/>
            <person name="Ahmed B."/>
            <person name="Rahim S."/>
            <person name="Rahman M.S."/>
            <person name="Alam M.M."/>
            <person name="Hou S."/>
            <person name="Wan X."/>
            <person name="Saito J.A."/>
            <person name="Alam M."/>
        </authorList>
    </citation>
    <scope>NUCLEOTIDE SEQUENCE [LARGE SCALE GENOMIC DNA]</scope>
    <source>
        <strain evidence="2 3">MS6</strain>
    </source>
</reference>
<name>K2RRA3_MACPH</name>
<organism evidence="2 3">
    <name type="scientific">Macrophomina phaseolina (strain MS6)</name>
    <name type="common">Charcoal rot fungus</name>
    <dbReference type="NCBI Taxonomy" id="1126212"/>
    <lineage>
        <taxon>Eukaryota</taxon>
        <taxon>Fungi</taxon>
        <taxon>Dikarya</taxon>
        <taxon>Ascomycota</taxon>
        <taxon>Pezizomycotina</taxon>
        <taxon>Dothideomycetes</taxon>
        <taxon>Dothideomycetes incertae sedis</taxon>
        <taxon>Botryosphaeriales</taxon>
        <taxon>Botryosphaeriaceae</taxon>
        <taxon>Macrophomina</taxon>
    </lineage>
</organism>
<feature type="compositionally biased region" description="Polar residues" evidence="1">
    <location>
        <begin position="74"/>
        <end position="87"/>
    </location>
</feature>
<evidence type="ECO:0000313" key="2">
    <source>
        <dbReference type="EMBL" id="EKG15287.1"/>
    </source>
</evidence>
<dbReference type="InParanoid" id="K2RRA3"/>
<protein>
    <submittedName>
        <fullName evidence="2">Uncharacterized protein</fullName>
    </submittedName>
</protein>
<evidence type="ECO:0000256" key="1">
    <source>
        <dbReference type="SAM" id="MobiDB-lite"/>
    </source>
</evidence>
<dbReference type="HOGENOM" id="CLU_1210028_0_0_1"/>
<dbReference type="VEuPathDB" id="FungiDB:MPH_07518"/>
<sequence length="229" mass="25334">MNTLQRLLSTVNREVASIRPKSSSYVGNSNSSVSQNQDCGAEGEASSVKYNPIAGISPTKRNDTLESSEETQDSNDSVRPSINSINGNLKKGLRQDQDYSVRNAASSVKYSASSGVSPTESSIPEIQVQHLSRRTTRRKRKAKSKASRKQLAATEPPVDVQTISREAFRRIQRQGQQVYLIYIKPSPAVQQRALARAQRERPKDKNYPTPIGGDDPARIKRGQHDSLEI</sequence>
<comment type="caution">
    <text evidence="2">The sequence shown here is derived from an EMBL/GenBank/DDBJ whole genome shotgun (WGS) entry which is preliminary data.</text>
</comment>
<evidence type="ECO:0000313" key="3">
    <source>
        <dbReference type="Proteomes" id="UP000007129"/>
    </source>
</evidence>
<dbReference type="AlphaFoldDB" id="K2RRA3"/>
<dbReference type="Proteomes" id="UP000007129">
    <property type="component" value="Unassembled WGS sequence"/>
</dbReference>
<proteinExistence type="predicted"/>
<feature type="compositionally biased region" description="Basic and acidic residues" evidence="1">
    <location>
        <begin position="215"/>
        <end position="229"/>
    </location>
</feature>
<feature type="compositionally biased region" description="Basic residues" evidence="1">
    <location>
        <begin position="131"/>
        <end position="148"/>
    </location>
</feature>
<accession>K2RRA3</accession>
<feature type="compositionally biased region" description="Basic and acidic residues" evidence="1">
    <location>
        <begin position="197"/>
        <end position="206"/>
    </location>
</feature>